<protein>
    <recommendedName>
        <fullName evidence="9">PH domain-containing protein</fullName>
    </recommendedName>
</protein>
<feature type="compositionally biased region" description="Low complexity" evidence="8">
    <location>
        <begin position="263"/>
        <end position="273"/>
    </location>
</feature>
<feature type="coiled-coil region" evidence="7">
    <location>
        <begin position="758"/>
        <end position="806"/>
    </location>
</feature>
<dbReference type="SUPFAM" id="SSF50729">
    <property type="entry name" value="PH domain-like"/>
    <property type="match status" value="2"/>
</dbReference>
<keyword evidence="6" id="KW-0206">Cytoskeleton</keyword>
<evidence type="ECO:0000256" key="7">
    <source>
        <dbReference type="SAM" id="Coils"/>
    </source>
</evidence>
<dbReference type="CDD" id="cd01236">
    <property type="entry name" value="PH_RIP"/>
    <property type="match status" value="1"/>
</dbReference>
<evidence type="ECO:0000256" key="8">
    <source>
        <dbReference type="SAM" id="MobiDB-lite"/>
    </source>
</evidence>
<dbReference type="InterPro" id="IPR011993">
    <property type="entry name" value="PH-like_dom_sf"/>
</dbReference>
<dbReference type="Proteomes" id="UP001591681">
    <property type="component" value="Unassembled WGS sequence"/>
</dbReference>
<comment type="caution">
    <text evidence="10">The sequence shown here is derived from an EMBL/GenBank/DDBJ whole genome shotgun (WGS) entry which is preliminary data.</text>
</comment>
<dbReference type="CDD" id="cd13275">
    <property type="entry name" value="PH_M-RIP"/>
    <property type="match status" value="1"/>
</dbReference>
<feature type="domain" description="PH" evidence="9">
    <location>
        <begin position="43"/>
        <end position="150"/>
    </location>
</feature>
<dbReference type="GO" id="GO:0015629">
    <property type="term" value="C:actin cytoskeleton"/>
    <property type="evidence" value="ECO:0007669"/>
    <property type="project" value="UniProtKB-ARBA"/>
</dbReference>
<evidence type="ECO:0000256" key="2">
    <source>
        <dbReference type="ARBA" id="ARBA00022490"/>
    </source>
</evidence>
<dbReference type="Gene3D" id="2.30.29.30">
    <property type="entry name" value="Pleckstrin-homology domain (PH domain)/Phosphotyrosine-binding domain (PTB)"/>
    <property type="match status" value="2"/>
</dbReference>
<feature type="coiled-coil region" evidence="7">
    <location>
        <begin position="995"/>
        <end position="1086"/>
    </location>
</feature>
<dbReference type="GO" id="GO:0003779">
    <property type="term" value="F:actin binding"/>
    <property type="evidence" value="ECO:0007669"/>
    <property type="project" value="UniProtKB-KW"/>
</dbReference>
<evidence type="ECO:0000256" key="6">
    <source>
        <dbReference type="ARBA" id="ARBA00023212"/>
    </source>
</evidence>
<dbReference type="EMBL" id="JBHFQA010000023">
    <property type="protein sequence ID" value="KAL2077994.1"/>
    <property type="molecule type" value="Genomic_DNA"/>
</dbReference>
<accession>A0ABD1ITN9</accession>
<feature type="coiled-coil region" evidence="7">
    <location>
        <begin position="1558"/>
        <end position="1635"/>
    </location>
</feature>
<keyword evidence="11" id="KW-1185">Reference proteome</keyword>
<dbReference type="Pfam" id="PF00169">
    <property type="entry name" value="PH"/>
    <property type="match status" value="2"/>
</dbReference>
<feature type="region of interest" description="Disordered" evidence="8">
    <location>
        <begin position="152"/>
        <end position="193"/>
    </location>
</feature>
<feature type="compositionally biased region" description="Low complexity" evidence="8">
    <location>
        <begin position="308"/>
        <end position="327"/>
    </location>
</feature>
<keyword evidence="3" id="KW-0597">Phosphoprotein</keyword>
<feature type="region of interest" description="Disordered" evidence="8">
    <location>
        <begin position="648"/>
        <end position="724"/>
    </location>
</feature>
<keyword evidence="2" id="KW-0963">Cytoplasm</keyword>
<reference evidence="10 11" key="1">
    <citation type="submission" date="2024-09" db="EMBL/GenBank/DDBJ databases">
        <title>A chromosome-level genome assembly of Gray's grenadier anchovy, Coilia grayii.</title>
        <authorList>
            <person name="Fu Z."/>
        </authorList>
    </citation>
    <scope>NUCLEOTIDE SEQUENCE [LARGE SCALE GENOMIC DNA]</scope>
    <source>
        <strain evidence="10">G4</strain>
        <tissue evidence="10">Muscle</tissue>
    </source>
</reference>
<dbReference type="InterPro" id="IPR039597">
    <property type="entry name" value="M-RIP_PH"/>
</dbReference>
<feature type="compositionally biased region" description="Polar residues" evidence="8">
    <location>
        <begin position="600"/>
        <end position="609"/>
    </location>
</feature>
<feature type="domain" description="PH" evidence="9">
    <location>
        <begin position="475"/>
        <end position="571"/>
    </location>
</feature>
<dbReference type="FunFam" id="2.30.29.30:FF:000133">
    <property type="entry name" value="myosin phosphatase Rho-interacting protein isoform X1"/>
    <property type="match status" value="1"/>
</dbReference>
<feature type="region of interest" description="Disordered" evidence="8">
    <location>
        <begin position="215"/>
        <end position="465"/>
    </location>
</feature>
<evidence type="ECO:0000259" key="9">
    <source>
        <dbReference type="PROSITE" id="PS50003"/>
    </source>
</evidence>
<sequence length="2014" mass="227746">MSTAKENPCRKFQANIFNKSKCQNCFKPRELHLLTDQDLNQAKPIYGGWLCLAPEGTDFDNPMQRSRKWQRRFFVLYEHGCLRFALDESPSTLPQGTVNMNLCTDVIDAEPKTGQKNSLCIITPEQEYFIRGDNKEIINGWSEQLVVYPRTNKQNQKKKRKVEPATSQEPGPAKVAVTGSGIPEAEKVPDSSSIIWQEELQSREADVGQVWASADMAPLGSPPAGEGSLVGRNSDQGSINGDEVDRSPFPSAATTAPSHELLSPTGSSSSRHSFGGGEACGGGGGGGVPRCLSPAPSDPFPSGSSLLSNGSHISGSMSSLDSDASGSTVASSDSHPAAGEPIAGGRHRRSLHDRSLHDTPRSRRYEAEARKAEKRSRAHSPEGQETLLSPERSGRSNVIEKLEALELENTERMEVEGEESERSAARQGRSEMRRFNREEQKSKALDFQHTTLPPLRRAKSLDRRTTESVMTPDLLNFKKGWMVKLDEQGQWKKYWFVLTDHSLRYYKDSIAEEASDLDGEIDLSTCYNVTEYQAQRNYGFQIHTQEGVHTLSAMTAGIRRNWIQAVMRNVRPSTAPDVASLSDDHNPCAPLESLPRPDVTQDSPSSEASSVEREPGPKKSRARERRREGRSKTFDWAEFRPIAQALAQQRTHEAEALQAELSDSERSRRREERRRRYGSVAGGSPLDSSPSGMDFESAGARPGPGEGSPPPRQPQPATLERQRKVEDEIEQHWQQVEKTPIREERRVPLASALQTRETAELEKLLESYKKGVEDLKHQLETCHQQLAESNQNKHELEDQLRTALVREQHIRTGYISPLDSPSGLEGELEPQTKRPELVSSQAQTLTRKYLETKELLQLQELKKRNMQAQLGLSLSHLSVKEPCTPEHQTPAALESHATDPVLKTVMFTVQDGEDKIEELEKLISGKPLTLRDLVSLLQAHSDFGTESVLGSQERNELGTSRDITSCHKLLENLKHQQEVDNETMRKSLAKAGDSIRNYEARLITMEDILGRVQQQKLESLKSPCGPACPIEDSTESTHRGLSQRVELLTTENEALNQRYQEIVNQLREADREIDRLKTELRTQGMQEQPETLQQTNIKQVGSLDRSVDRDFYERELNVKSQKLQEALFKLEEVGNNLKDTEKRLQLKEATLRGLGFQMGDGESHNSELQLEMEELQLQLEVAQAKLSEREQRLISTEQSCQQLQTQNLELQLKNQEIERLLSCKEKMTDKVANETDVGMSGAEMTSGWMDKRLDLCQAMQDGGEGLTVGKSGIEKVIEEFKVKSEAMRELVEILGEVDVKGMEDDLKSTLQSMCGMCPLDEHVEVSQTGKMLMQQGEFYSRLLSGMKVSQVNQEGDNAHRTARTVVEQMLLEKMVLLIMNQLNPKPVEDMQIQTESVDADIADTKQIIGDITDTKTLVMNDLMCSLQKKLLCMNQIASTLTTSPNEQLQTLLAAVSKYTGPKRQWSQYVQEAVLEAHCSYLECKQKCYQARVLQELQSDIVGDDCASCVRLRPQNKDLLSKVDELQQLLVLQCPSVEDKSPVTHIQIEGQPLDSLDKAIQLQDMAAKHKKELRELKESYEQEMWNLRQDMAKMGETLQLRSEENVKEIDSLTVCMENLKRKHEEERSSLVEQFNQEMEDLKNAVAPQGFKEGQDQSGSLKERIQELVAQVAIMTEEMKTRDREGEASLRLKFEKDLENLKATCERGFAAMEESHQKVIDELQKKHQRELEKLQDEKERLLAEETAATIAAIEAMKNAHRSELERELEKTRKANSNTENADIEEIRRQHEEELLSFQREIEVLSEQYSQKCLENAHLAQALEAERQALRQCQRENQELNAHNQELNNRLAAEITKMRSMTSEEGGETCTMIQGKELYELEVMLRVKESEVQYLKQEINSLKDELQAAQRDKKYATDKYKDIYTELSIVRAKAERDLGRLREQLQQAHEALGEPTPEDVERSGYDIMKSKSNPDILKMAAAAAKRSERTLRSKSLKEGLTAEQRLHLFDNKDTKEF</sequence>
<dbReference type="PROSITE" id="PS50003">
    <property type="entry name" value="PH_DOMAIN"/>
    <property type="match status" value="2"/>
</dbReference>
<evidence type="ECO:0000313" key="11">
    <source>
        <dbReference type="Proteomes" id="UP001591681"/>
    </source>
</evidence>
<evidence type="ECO:0000313" key="10">
    <source>
        <dbReference type="EMBL" id="KAL2077994.1"/>
    </source>
</evidence>
<feature type="compositionally biased region" description="Basic and acidic residues" evidence="8">
    <location>
        <begin position="392"/>
        <end position="446"/>
    </location>
</feature>
<keyword evidence="4 7" id="KW-0175">Coiled coil</keyword>
<dbReference type="SMART" id="SM00233">
    <property type="entry name" value="PH"/>
    <property type="match status" value="2"/>
</dbReference>
<comment type="subcellular location">
    <subcellularLocation>
        <location evidence="1">Cytoplasm</location>
        <location evidence="1">Cytoskeleton</location>
    </subcellularLocation>
</comment>
<evidence type="ECO:0000256" key="4">
    <source>
        <dbReference type="ARBA" id="ARBA00023054"/>
    </source>
</evidence>
<evidence type="ECO:0000256" key="1">
    <source>
        <dbReference type="ARBA" id="ARBA00004245"/>
    </source>
</evidence>
<feature type="compositionally biased region" description="Gly residues" evidence="8">
    <location>
        <begin position="274"/>
        <end position="288"/>
    </location>
</feature>
<feature type="compositionally biased region" description="Basic and acidic residues" evidence="8">
    <location>
        <begin position="625"/>
        <end position="636"/>
    </location>
</feature>
<dbReference type="PANTHER" id="PTHR17271">
    <property type="entry name" value="PLECKSTRIN HOMOLOGY PH DOMAIN-CONTAINING PROTEIN"/>
    <property type="match status" value="1"/>
</dbReference>
<evidence type="ECO:0000256" key="3">
    <source>
        <dbReference type="ARBA" id="ARBA00022553"/>
    </source>
</evidence>
<dbReference type="InterPro" id="IPR052223">
    <property type="entry name" value="Actin_Cytoskeleton_Reg"/>
</dbReference>
<proteinExistence type="predicted"/>
<keyword evidence="5" id="KW-0009">Actin-binding</keyword>
<feature type="region of interest" description="Disordered" evidence="8">
    <location>
        <begin position="575"/>
        <end position="636"/>
    </location>
</feature>
<evidence type="ECO:0000256" key="5">
    <source>
        <dbReference type="ARBA" id="ARBA00023203"/>
    </source>
</evidence>
<organism evidence="10 11">
    <name type="scientific">Coilia grayii</name>
    <name type="common">Gray's grenadier anchovy</name>
    <dbReference type="NCBI Taxonomy" id="363190"/>
    <lineage>
        <taxon>Eukaryota</taxon>
        <taxon>Metazoa</taxon>
        <taxon>Chordata</taxon>
        <taxon>Craniata</taxon>
        <taxon>Vertebrata</taxon>
        <taxon>Euteleostomi</taxon>
        <taxon>Actinopterygii</taxon>
        <taxon>Neopterygii</taxon>
        <taxon>Teleostei</taxon>
        <taxon>Clupei</taxon>
        <taxon>Clupeiformes</taxon>
        <taxon>Clupeoidei</taxon>
        <taxon>Engraulidae</taxon>
        <taxon>Coilinae</taxon>
        <taxon>Coilia</taxon>
    </lineage>
</organism>
<name>A0ABD1ITN9_9TELE</name>
<feature type="region of interest" description="Disordered" evidence="8">
    <location>
        <begin position="813"/>
        <end position="836"/>
    </location>
</feature>
<gene>
    <name evidence="10" type="ORF">ACEWY4_025679</name>
</gene>
<dbReference type="PANTHER" id="PTHR17271:SF12">
    <property type="entry name" value="MYOSIN PHOSPHATASE RHO-INTERACTING PROTEIN ISOFORM X1"/>
    <property type="match status" value="1"/>
</dbReference>
<dbReference type="InterPro" id="IPR001849">
    <property type="entry name" value="PH_domain"/>
</dbReference>
<feature type="compositionally biased region" description="Basic and acidic residues" evidence="8">
    <location>
        <begin position="352"/>
        <end position="371"/>
    </location>
</feature>
<feature type="coiled-coil region" evidence="7">
    <location>
        <begin position="1123"/>
        <end position="1220"/>
    </location>
</feature>
<feature type="coiled-coil region" evidence="7">
    <location>
        <begin position="1711"/>
        <end position="1948"/>
    </location>
</feature>